<evidence type="ECO:0008006" key="4">
    <source>
        <dbReference type="Google" id="ProtNLM"/>
    </source>
</evidence>
<comment type="caution">
    <text evidence="2">The sequence shown here is derived from an EMBL/GenBank/DDBJ whole genome shotgun (WGS) entry which is preliminary data.</text>
</comment>
<name>A0ABR4P5H1_9HELO</name>
<feature type="region of interest" description="Disordered" evidence="1">
    <location>
        <begin position="135"/>
        <end position="156"/>
    </location>
</feature>
<evidence type="ECO:0000313" key="3">
    <source>
        <dbReference type="Proteomes" id="UP001629113"/>
    </source>
</evidence>
<dbReference type="Proteomes" id="UP001629113">
    <property type="component" value="Unassembled WGS sequence"/>
</dbReference>
<accession>A0ABR4P5H1</accession>
<dbReference type="PANTHER" id="PTHR42103:SF2">
    <property type="entry name" value="AB HYDROLASE-1 DOMAIN-CONTAINING PROTEIN"/>
    <property type="match status" value="1"/>
</dbReference>
<feature type="compositionally biased region" description="Polar residues" evidence="1">
    <location>
        <begin position="141"/>
        <end position="150"/>
    </location>
</feature>
<keyword evidence="3" id="KW-1185">Reference proteome</keyword>
<reference evidence="2 3" key="1">
    <citation type="submission" date="2024-06" db="EMBL/GenBank/DDBJ databases">
        <title>Complete genome of Phlyctema vagabunda strain 19-DSS-EL-015.</title>
        <authorList>
            <person name="Fiorenzani C."/>
        </authorList>
    </citation>
    <scope>NUCLEOTIDE SEQUENCE [LARGE SCALE GENOMIC DNA]</scope>
    <source>
        <strain evidence="2 3">19-DSS-EL-015</strain>
    </source>
</reference>
<evidence type="ECO:0000313" key="2">
    <source>
        <dbReference type="EMBL" id="KAL3418526.1"/>
    </source>
</evidence>
<dbReference type="InterPro" id="IPR029058">
    <property type="entry name" value="AB_hydrolase_fold"/>
</dbReference>
<gene>
    <name evidence="2" type="ORF">PVAG01_10242</name>
</gene>
<sequence length="482" mass="53573">MLPPPTLTFTIPSIHDNTVLDCRIYHPLRLNPNTVSQVSAPWEKKAALIAHPYAPLGGSYDDPVVDVIAATILKEGFIVGTFNFRGAGSSKGRTSWSSKPEQGDYVSMVGFLSYYLHHLSVPSLRTLPRDHSNFTHEKTFKQSPPSSPTKTRLPHPINTSLTPNGIFAHESDTKPLVLLAGYSYGGLVTSSIPPISDESVLPVFSSPRMGSAHAEIRLRALNLATKDNELLHTRFDALLSEPKSPNPRGRSTIKIDYNVGSPSGIPKAIGGVRMGGEEDLRRSSHETPHRGSFTIEAPERVRRSMDRVRSMARANRFIKKRENSFSSIASSRGEAAESASSLDTFKAQTIGEKSQDEPEMLERVPEIMGSLHVAYLLISPPHGLLGTLATLFTSKPLWAKGREKDFVVDEELRFTTNPTLTMFCHDDAMISVRRLRAWSIRLSRVPDSQFKYVEVNGGGHFWHDQDAIRRLRSEVKEFIKKL</sequence>
<protein>
    <recommendedName>
        <fullName evidence="4">Prolyl oligopeptidase</fullName>
    </recommendedName>
</protein>
<proteinExistence type="predicted"/>
<dbReference type="EMBL" id="JBFCZG010000009">
    <property type="protein sequence ID" value="KAL3418526.1"/>
    <property type="molecule type" value="Genomic_DNA"/>
</dbReference>
<dbReference type="Gene3D" id="3.40.50.1820">
    <property type="entry name" value="alpha/beta hydrolase"/>
    <property type="match status" value="2"/>
</dbReference>
<organism evidence="2 3">
    <name type="scientific">Phlyctema vagabunda</name>
    <dbReference type="NCBI Taxonomy" id="108571"/>
    <lineage>
        <taxon>Eukaryota</taxon>
        <taxon>Fungi</taxon>
        <taxon>Dikarya</taxon>
        <taxon>Ascomycota</taxon>
        <taxon>Pezizomycotina</taxon>
        <taxon>Leotiomycetes</taxon>
        <taxon>Helotiales</taxon>
        <taxon>Dermateaceae</taxon>
        <taxon>Phlyctema</taxon>
    </lineage>
</organism>
<dbReference type="PANTHER" id="PTHR42103">
    <property type="entry name" value="ALPHA/BETA-HYDROLASES SUPERFAMILY PROTEIN"/>
    <property type="match status" value="1"/>
</dbReference>
<evidence type="ECO:0000256" key="1">
    <source>
        <dbReference type="SAM" id="MobiDB-lite"/>
    </source>
</evidence>
<dbReference type="SUPFAM" id="SSF53474">
    <property type="entry name" value="alpha/beta-Hydrolases"/>
    <property type="match status" value="2"/>
</dbReference>